<gene>
    <name evidence="8" type="ORF">JDV02_010240</name>
</gene>
<dbReference type="OrthoDB" id="9976870at2759"/>
<dbReference type="RefSeq" id="XP_047847981.1">
    <property type="nucleotide sequence ID" value="XM_047991968.1"/>
</dbReference>
<evidence type="ECO:0000256" key="2">
    <source>
        <dbReference type="ARBA" id="ARBA00022692"/>
    </source>
</evidence>
<feature type="transmembrane region" description="Helical" evidence="6">
    <location>
        <begin position="252"/>
        <end position="274"/>
    </location>
</feature>
<evidence type="ECO:0000313" key="9">
    <source>
        <dbReference type="Proteomes" id="UP000829364"/>
    </source>
</evidence>
<protein>
    <recommendedName>
        <fullName evidence="7">Rhodopsin domain-containing protein</fullName>
    </recommendedName>
</protein>
<reference evidence="8" key="1">
    <citation type="submission" date="2021-11" db="EMBL/GenBank/DDBJ databases">
        <title>Purpureocillium_takamizusanense_genome.</title>
        <authorList>
            <person name="Nguyen N.-H."/>
        </authorList>
    </citation>
    <scope>NUCLEOTIDE SEQUENCE</scope>
    <source>
        <strain evidence="8">PT3</strain>
    </source>
</reference>
<feature type="transmembrane region" description="Helical" evidence="6">
    <location>
        <begin position="187"/>
        <end position="208"/>
    </location>
</feature>
<sequence>MMNSAVDPNARYISPTGLSLAIVCVSLVLVFFSILTTGLRAYSRFRDAVLGFDDGLAIAGTILYTADVGLACYACWAGLGYRDAKLNAWQSERAMELYIIWILVYVGALALVKSSACVSIYRISVATTGFRVAVWCLLFVLWASFLVTFIGTLLYCRPIQAIWNVDLILNGNGHCAPASTFIALGQVATGTTIATDLGLVVVPAILLRRTQMKTQAKVQAFFLLSFASIASIITIVRIPYVNRFSSPTDLKFWIAHIMLCSNIETGIGCIATAIPSLRRLFRRNVGSASSTPNSNPARSSLWTFGGRSTNKVDGNRFHNPTDQGFSLATVHARPADDSWQRLQDGDSDSGNLLPGENGKGIRAEYSYAIQMERERAAGEQRF</sequence>
<comment type="similarity">
    <text evidence="5">Belongs to the SAT4 family.</text>
</comment>
<keyword evidence="3 6" id="KW-1133">Transmembrane helix</keyword>
<evidence type="ECO:0000256" key="5">
    <source>
        <dbReference type="ARBA" id="ARBA00038359"/>
    </source>
</evidence>
<dbReference type="PANTHER" id="PTHR33048">
    <property type="entry name" value="PTH11-LIKE INTEGRAL MEMBRANE PROTEIN (AFU_ORTHOLOGUE AFUA_5G11245)"/>
    <property type="match status" value="1"/>
</dbReference>
<dbReference type="Proteomes" id="UP000829364">
    <property type="component" value="Chromosome 12"/>
</dbReference>
<evidence type="ECO:0000313" key="8">
    <source>
        <dbReference type="EMBL" id="UNI24500.1"/>
    </source>
</evidence>
<accession>A0A9Q8VF07</accession>
<feature type="transmembrane region" description="Helical" evidence="6">
    <location>
        <begin position="56"/>
        <end position="79"/>
    </location>
</feature>
<feature type="domain" description="Rhodopsin" evidence="7">
    <location>
        <begin position="39"/>
        <end position="283"/>
    </location>
</feature>
<evidence type="ECO:0000256" key="4">
    <source>
        <dbReference type="ARBA" id="ARBA00023136"/>
    </source>
</evidence>
<keyword evidence="2 6" id="KW-0812">Transmembrane</keyword>
<feature type="transmembrane region" description="Helical" evidence="6">
    <location>
        <begin position="12"/>
        <end position="35"/>
    </location>
</feature>
<dbReference type="InterPro" id="IPR049326">
    <property type="entry name" value="Rhodopsin_dom_fungi"/>
</dbReference>
<evidence type="ECO:0000256" key="1">
    <source>
        <dbReference type="ARBA" id="ARBA00004141"/>
    </source>
</evidence>
<evidence type="ECO:0000256" key="3">
    <source>
        <dbReference type="ARBA" id="ARBA00022989"/>
    </source>
</evidence>
<proteinExistence type="inferred from homology"/>
<dbReference type="AlphaFoldDB" id="A0A9Q8VF07"/>
<name>A0A9Q8VF07_9HYPO</name>
<organism evidence="8 9">
    <name type="scientific">Purpureocillium takamizusanense</name>
    <dbReference type="NCBI Taxonomy" id="2060973"/>
    <lineage>
        <taxon>Eukaryota</taxon>
        <taxon>Fungi</taxon>
        <taxon>Dikarya</taxon>
        <taxon>Ascomycota</taxon>
        <taxon>Pezizomycotina</taxon>
        <taxon>Sordariomycetes</taxon>
        <taxon>Hypocreomycetidae</taxon>
        <taxon>Hypocreales</taxon>
        <taxon>Ophiocordycipitaceae</taxon>
        <taxon>Purpureocillium</taxon>
    </lineage>
</organism>
<feature type="transmembrane region" description="Helical" evidence="6">
    <location>
        <begin position="99"/>
        <end position="121"/>
    </location>
</feature>
<dbReference type="GO" id="GO:0016020">
    <property type="term" value="C:membrane"/>
    <property type="evidence" value="ECO:0007669"/>
    <property type="project" value="UniProtKB-SubCell"/>
</dbReference>
<feature type="transmembrane region" description="Helical" evidence="6">
    <location>
        <begin position="133"/>
        <end position="155"/>
    </location>
</feature>
<dbReference type="EMBL" id="CP086365">
    <property type="protein sequence ID" value="UNI24500.1"/>
    <property type="molecule type" value="Genomic_DNA"/>
</dbReference>
<dbReference type="KEGG" id="ptkz:JDV02_010240"/>
<dbReference type="InterPro" id="IPR052337">
    <property type="entry name" value="SAT4-like"/>
</dbReference>
<evidence type="ECO:0000259" key="7">
    <source>
        <dbReference type="Pfam" id="PF20684"/>
    </source>
</evidence>
<feature type="transmembrane region" description="Helical" evidence="6">
    <location>
        <begin position="220"/>
        <end position="240"/>
    </location>
</feature>
<keyword evidence="9" id="KW-1185">Reference proteome</keyword>
<dbReference type="PANTHER" id="PTHR33048:SF15">
    <property type="entry name" value="INTEGRAL MEMBRANE PROTEIN"/>
    <property type="match status" value="1"/>
</dbReference>
<comment type="subcellular location">
    <subcellularLocation>
        <location evidence="1">Membrane</location>
        <topology evidence="1">Multi-pass membrane protein</topology>
    </subcellularLocation>
</comment>
<dbReference type="GeneID" id="72072184"/>
<keyword evidence="4 6" id="KW-0472">Membrane</keyword>
<evidence type="ECO:0000256" key="6">
    <source>
        <dbReference type="SAM" id="Phobius"/>
    </source>
</evidence>
<dbReference type="Pfam" id="PF20684">
    <property type="entry name" value="Fung_rhodopsin"/>
    <property type="match status" value="1"/>
</dbReference>